<keyword evidence="1" id="KW-0472">Membrane</keyword>
<evidence type="ECO:0000313" key="3">
    <source>
        <dbReference type="Proteomes" id="UP000234748"/>
    </source>
</evidence>
<organism evidence="2 3">
    <name type="scientific">Peribacillus deserti</name>
    <dbReference type="NCBI Taxonomy" id="673318"/>
    <lineage>
        <taxon>Bacteria</taxon>
        <taxon>Bacillati</taxon>
        <taxon>Bacillota</taxon>
        <taxon>Bacilli</taxon>
        <taxon>Bacillales</taxon>
        <taxon>Bacillaceae</taxon>
        <taxon>Peribacillus</taxon>
    </lineage>
</organism>
<dbReference type="OrthoDB" id="2663457at2"/>
<gene>
    <name evidence="2" type="ORF">CUU66_07500</name>
</gene>
<feature type="transmembrane region" description="Helical" evidence="1">
    <location>
        <begin position="38"/>
        <end position="56"/>
    </location>
</feature>
<name>A0A2N5M820_9BACI</name>
<keyword evidence="1" id="KW-1133">Transmembrane helix</keyword>
<dbReference type="Pfam" id="PF22268">
    <property type="entry name" value="DUF6954"/>
    <property type="match status" value="1"/>
</dbReference>
<dbReference type="RefSeq" id="WP_101641059.1">
    <property type="nucleotide sequence ID" value="NZ_PGUY01000021.1"/>
</dbReference>
<dbReference type="AlphaFoldDB" id="A0A2N5M820"/>
<dbReference type="InterPro" id="IPR054229">
    <property type="entry name" value="DUF6954"/>
</dbReference>
<comment type="caution">
    <text evidence="2">The sequence shown here is derived from an EMBL/GenBank/DDBJ whole genome shotgun (WGS) entry which is preliminary data.</text>
</comment>
<dbReference type="Proteomes" id="UP000234748">
    <property type="component" value="Unassembled WGS sequence"/>
</dbReference>
<proteinExistence type="predicted"/>
<evidence type="ECO:0000256" key="1">
    <source>
        <dbReference type="SAM" id="Phobius"/>
    </source>
</evidence>
<feature type="transmembrane region" description="Helical" evidence="1">
    <location>
        <begin position="7"/>
        <end position="26"/>
    </location>
</feature>
<reference evidence="2 3" key="1">
    <citation type="submission" date="2017-11" db="EMBL/GenBank/DDBJ databases">
        <title>Comparitive Functional Genomics of Dry Heat Resistant strains isolated from the Viking Spacecraft.</title>
        <authorList>
            <person name="Seuylemezian A."/>
            <person name="Cooper K."/>
            <person name="Vaishampayan P."/>
        </authorList>
    </citation>
    <scope>NUCLEOTIDE SEQUENCE [LARGE SCALE GENOMIC DNA]</scope>
    <source>
        <strain evidence="2 3">V1-29</strain>
    </source>
</reference>
<evidence type="ECO:0000313" key="2">
    <source>
        <dbReference type="EMBL" id="PLT30497.1"/>
    </source>
</evidence>
<keyword evidence="1" id="KW-0812">Transmembrane</keyword>
<keyword evidence="3" id="KW-1185">Reference proteome</keyword>
<dbReference type="EMBL" id="PGUY01000021">
    <property type="protein sequence ID" value="PLT30497.1"/>
    <property type="molecule type" value="Genomic_DNA"/>
</dbReference>
<sequence>MSKFISIYYTILYITVTFFGVGRVLFAGGSNEERFHTTLIILFIYIGLIVSHILLVKKTGK</sequence>
<accession>A0A2N5M820</accession>
<protein>
    <submittedName>
        <fullName evidence="2">Uncharacterized protein</fullName>
    </submittedName>
</protein>